<reference evidence="2 3" key="1">
    <citation type="submission" date="2024-04" db="EMBL/GenBank/DDBJ databases">
        <authorList>
            <person name="Fracassetti M."/>
        </authorList>
    </citation>
    <scope>NUCLEOTIDE SEQUENCE [LARGE SCALE GENOMIC DNA]</scope>
</reference>
<evidence type="ECO:0000313" key="2">
    <source>
        <dbReference type="EMBL" id="CAL1379226.1"/>
    </source>
</evidence>
<evidence type="ECO:0000256" key="1">
    <source>
        <dbReference type="SAM" id="Phobius"/>
    </source>
</evidence>
<keyword evidence="1" id="KW-0472">Membrane</keyword>
<protein>
    <recommendedName>
        <fullName evidence="4">Transmembrane protein</fullName>
    </recommendedName>
</protein>
<proteinExistence type="predicted"/>
<keyword evidence="3" id="KW-1185">Reference proteome</keyword>
<feature type="transmembrane region" description="Helical" evidence="1">
    <location>
        <begin position="78"/>
        <end position="102"/>
    </location>
</feature>
<gene>
    <name evidence="2" type="ORF">LTRI10_LOCUS20758</name>
</gene>
<evidence type="ECO:0008006" key="4">
    <source>
        <dbReference type="Google" id="ProtNLM"/>
    </source>
</evidence>
<dbReference type="AlphaFoldDB" id="A0AAV2DZY9"/>
<dbReference type="Proteomes" id="UP001497516">
    <property type="component" value="Chromosome 3"/>
</dbReference>
<evidence type="ECO:0000313" key="3">
    <source>
        <dbReference type="Proteomes" id="UP001497516"/>
    </source>
</evidence>
<feature type="transmembrane region" description="Helical" evidence="1">
    <location>
        <begin position="37"/>
        <end position="58"/>
    </location>
</feature>
<name>A0AAV2DZY9_9ROSI</name>
<organism evidence="2 3">
    <name type="scientific">Linum trigynum</name>
    <dbReference type="NCBI Taxonomy" id="586398"/>
    <lineage>
        <taxon>Eukaryota</taxon>
        <taxon>Viridiplantae</taxon>
        <taxon>Streptophyta</taxon>
        <taxon>Embryophyta</taxon>
        <taxon>Tracheophyta</taxon>
        <taxon>Spermatophyta</taxon>
        <taxon>Magnoliopsida</taxon>
        <taxon>eudicotyledons</taxon>
        <taxon>Gunneridae</taxon>
        <taxon>Pentapetalae</taxon>
        <taxon>rosids</taxon>
        <taxon>fabids</taxon>
        <taxon>Malpighiales</taxon>
        <taxon>Linaceae</taxon>
        <taxon>Linum</taxon>
    </lineage>
</organism>
<sequence length="184" mass="21633">MRHRFTTIASTKRDRRWFRLGLAKSRKWVVLKKRLEVGWKAFIALVTCGCFIHLDLVLVLDSTCPFKFFFNHPSFFTLFLPLGTFKIFPLFNVFFLLFNLFFLHPNHVSKHEFEGKMPKVIEGILLLLHTRVLVFNVAFRKGKVMGDVNATFLFTLTTRALRGEFLLLHTVVIERPFNLPFLLQ</sequence>
<keyword evidence="1" id="KW-1133">Transmembrane helix</keyword>
<dbReference type="EMBL" id="OZ034816">
    <property type="protein sequence ID" value="CAL1379226.1"/>
    <property type="molecule type" value="Genomic_DNA"/>
</dbReference>
<accession>A0AAV2DZY9</accession>
<keyword evidence="1" id="KW-0812">Transmembrane</keyword>